<proteinExistence type="inferred from homology"/>
<evidence type="ECO:0000256" key="1">
    <source>
        <dbReference type="ARBA" id="ARBA00006845"/>
    </source>
</evidence>
<evidence type="ECO:0000259" key="2">
    <source>
        <dbReference type="Pfam" id="PF01337"/>
    </source>
</evidence>
<name>A0ABW4VKE9_9BACT</name>
<dbReference type="RefSeq" id="WP_376885977.1">
    <property type="nucleotide sequence ID" value="NZ_JBHUHR010000027.1"/>
</dbReference>
<dbReference type="Gene3D" id="3.30.370.10">
    <property type="entry name" value="Barstar-like"/>
    <property type="match status" value="1"/>
</dbReference>
<reference evidence="4" key="1">
    <citation type="journal article" date="2019" name="Int. J. Syst. Evol. Microbiol.">
        <title>The Global Catalogue of Microorganisms (GCM) 10K type strain sequencing project: providing services to taxonomists for standard genome sequencing and annotation.</title>
        <authorList>
            <consortium name="The Broad Institute Genomics Platform"/>
            <consortium name="The Broad Institute Genome Sequencing Center for Infectious Disease"/>
            <person name="Wu L."/>
            <person name="Ma J."/>
        </authorList>
    </citation>
    <scope>NUCLEOTIDE SEQUENCE [LARGE SCALE GENOMIC DNA]</scope>
    <source>
        <strain evidence="4">CGMCC 1.15180</strain>
    </source>
</reference>
<dbReference type="InterPro" id="IPR035905">
    <property type="entry name" value="Barstar-like_sf"/>
</dbReference>
<keyword evidence="4" id="KW-1185">Reference proteome</keyword>
<accession>A0ABW4VKE9</accession>
<dbReference type="Proteomes" id="UP001597361">
    <property type="component" value="Unassembled WGS sequence"/>
</dbReference>
<comment type="caution">
    <text evidence="3">The sequence shown here is derived from an EMBL/GenBank/DDBJ whole genome shotgun (WGS) entry which is preliminary data.</text>
</comment>
<dbReference type="Pfam" id="PF01337">
    <property type="entry name" value="Barstar"/>
    <property type="match status" value="1"/>
</dbReference>
<organism evidence="3 4">
    <name type="scientific">Belliella marina</name>
    <dbReference type="NCBI Taxonomy" id="1644146"/>
    <lineage>
        <taxon>Bacteria</taxon>
        <taxon>Pseudomonadati</taxon>
        <taxon>Bacteroidota</taxon>
        <taxon>Cytophagia</taxon>
        <taxon>Cytophagales</taxon>
        <taxon>Cyclobacteriaceae</taxon>
        <taxon>Belliella</taxon>
    </lineage>
</organism>
<dbReference type="EMBL" id="JBHUHR010000027">
    <property type="protein sequence ID" value="MFD2035192.1"/>
    <property type="molecule type" value="Genomic_DNA"/>
</dbReference>
<comment type="similarity">
    <text evidence="1">Belongs to the barstar family.</text>
</comment>
<evidence type="ECO:0000313" key="4">
    <source>
        <dbReference type="Proteomes" id="UP001597361"/>
    </source>
</evidence>
<evidence type="ECO:0000313" key="3">
    <source>
        <dbReference type="EMBL" id="MFD2035192.1"/>
    </source>
</evidence>
<feature type="domain" description="Barstar (barnase inhibitor)" evidence="2">
    <location>
        <begin position="1"/>
        <end position="75"/>
    </location>
</feature>
<dbReference type="SUPFAM" id="SSF52038">
    <property type="entry name" value="Barstar-related"/>
    <property type="match status" value="1"/>
</dbReference>
<sequence>MKVYRIYGNKIKNWKTFHSEFKSEMNFPDYYGENMNAWIDCVDELSTEPTLIEIHKGKLLKQNAPELLEAIFECSAFVNFRKVEIGEQPTLMVSMS</sequence>
<gene>
    <name evidence="3" type="ORF">ACFSKL_10340</name>
</gene>
<protein>
    <submittedName>
        <fullName evidence="3">Barstar family protein</fullName>
    </submittedName>
</protein>
<dbReference type="InterPro" id="IPR000468">
    <property type="entry name" value="Barstar"/>
</dbReference>